<dbReference type="Proteomes" id="UP000373449">
    <property type="component" value="Unassembled WGS sequence"/>
</dbReference>
<feature type="domain" description="DUF4145" evidence="1">
    <location>
        <begin position="135"/>
        <end position="211"/>
    </location>
</feature>
<accession>A0A2C6DR54</accession>
<organism evidence="2 4">
    <name type="scientific">Budvicia aquatica</name>
    <dbReference type="NCBI Taxonomy" id="82979"/>
    <lineage>
        <taxon>Bacteria</taxon>
        <taxon>Pseudomonadati</taxon>
        <taxon>Pseudomonadota</taxon>
        <taxon>Gammaproteobacteria</taxon>
        <taxon>Enterobacterales</taxon>
        <taxon>Budviciaceae</taxon>
        <taxon>Budvicia</taxon>
    </lineage>
</organism>
<dbReference type="OrthoDB" id="1417974at2"/>
<dbReference type="InterPro" id="IPR025285">
    <property type="entry name" value="DUF4145"/>
</dbReference>
<reference evidence="3 5" key="3">
    <citation type="submission" date="2019-03" db="EMBL/GenBank/DDBJ databases">
        <authorList>
            <consortium name="Pathogen Informatics"/>
        </authorList>
    </citation>
    <scope>NUCLEOTIDE SEQUENCE [LARGE SCALE GENOMIC DNA]</scope>
    <source>
        <strain evidence="3 5">NCTC12282</strain>
    </source>
</reference>
<dbReference type="RefSeq" id="WP_051323407.1">
    <property type="nucleotide sequence ID" value="NZ_PDDX01000001.1"/>
</dbReference>
<dbReference type="Proteomes" id="UP000224974">
    <property type="component" value="Unassembled WGS sequence"/>
</dbReference>
<evidence type="ECO:0000313" key="2">
    <source>
        <dbReference type="EMBL" id="PHI31183.1"/>
    </source>
</evidence>
<evidence type="ECO:0000313" key="3">
    <source>
        <dbReference type="EMBL" id="VFS51442.1"/>
    </source>
</evidence>
<reference evidence="2" key="2">
    <citation type="submission" date="2017-09" db="EMBL/GenBank/DDBJ databases">
        <title>FDA dAtabase for Regulatory Grade micrObial Sequences (FDA-ARGOS): Supporting development and validation of Infectious Disease Dx tests.</title>
        <authorList>
            <person name="Minogue T."/>
            <person name="Wolcott M."/>
            <person name="Wasieloski L."/>
            <person name="Aguilar W."/>
            <person name="Moore D."/>
            <person name="Tallon L.J."/>
            <person name="Sadzewicz L."/>
            <person name="Ott S."/>
            <person name="Zhao X."/>
            <person name="Nagaraj S."/>
            <person name="Vavikolanu K."/>
            <person name="Aluvathingal J."/>
            <person name="Nadendla S."/>
            <person name="Sichtig H."/>
        </authorList>
    </citation>
    <scope>NUCLEOTIDE SEQUENCE</scope>
    <source>
        <strain evidence="2">FDAARGOS_387</strain>
    </source>
</reference>
<proteinExistence type="predicted"/>
<dbReference type="EMBL" id="PDDX01000001">
    <property type="protein sequence ID" value="PHI31183.1"/>
    <property type="molecule type" value="Genomic_DNA"/>
</dbReference>
<evidence type="ECO:0000259" key="1">
    <source>
        <dbReference type="Pfam" id="PF13643"/>
    </source>
</evidence>
<keyword evidence="4" id="KW-1185">Reference proteome</keyword>
<gene>
    <name evidence="2" type="ORF">CRN84_18470</name>
    <name evidence="3" type="ORF">NCTC12282_05085</name>
</gene>
<name>A0A2C6DR54_9GAMM</name>
<evidence type="ECO:0000313" key="5">
    <source>
        <dbReference type="Proteomes" id="UP000373449"/>
    </source>
</evidence>
<reference evidence="4" key="1">
    <citation type="submission" date="2017-09" db="EMBL/GenBank/DDBJ databases">
        <title>FDA dAtabase for Regulatory Grade micrObial Sequences (FDA-ARGOS): Supporting development and validation of Infectious Disease Dx tests.</title>
        <authorList>
            <person name="Minogue T."/>
            <person name="Wolcott M."/>
            <person name="Wasieloski L."/>
            <person name="Aguilar W."/>
            <person name="Moore D."/>
            <person name="Tallon L."/>
            <person name="Sadzewicz L."/>
            <person name="Ott S."/>
            <person name="Zhao X."/>
            <person name="Nagaraj S."/>
            <person name="Vavikolanu K."/>
            <person name="Aluvathingal J."/>
            <person name="Nadendla S."/>
            <person name="Sichtig H."/>
        </authorList>
    </citation>
    <scope>NUCLEOTIDE SEQUENCE [LARGE SCALE GENOMIC DNA]</scope>
    <source>
        <strain evidence="4">FDAARGOS_387</strain>
    </source>
</reference>
<evidence type="ECO:0000313" key="4">
    <source>
        <dbReference type="Proteomes" id="UP000224974"/>
    </source>
</evidence>
<dbReference type="AlphaFoldDB" id="A0A2C6DR54"/>
<dbReference type="EMBL" id="CAADJA010000002">
    <property type="protein sequence ID" value="VFS51442.1"/>
    <property type="molecule type" value="Genomic_DNA"/>
</dbReference>
<sequence length="232" mass="26722">MFTIKLKCPHCIRETHFRLLNVCEYYHKEPVKTGSVNNTHNVSVRSINESTHMKAYGVATCPECESPVLIWFECNYGQLQQAQRSSNQAEWRYTGELPKILGTYPSPQNPDDSPYYPQGLRAIFVELQEDILMNRTPARIVSGCRSVLEVALRSLGYEKNNLISRIEQARNDGIITESMKDWSHRVRINGNEAVHELQATQEEASEFVSFLKLFLEVVFVLPERIKQQQPHP</sequence>
<protein>
    <submittedName>
        <fullName evidence="2">DUF4145 domain-containing protein</fullName>
    </submittedName>
</protein>
<dbReference type="Pfam" id="PF13643">
    <property type="entry name" value="DUF4145"/>
    <property type="match status" value="1"/>
</dbReference>